<dbReference type="Gene3D" id="3.30.1370.30">
    <property type="match status" value="1"/>
</dbReference>
<keyword evidence="3 4" id="KW-0687">Ribonucleoprotein</keyword>
<dbReference type="GeneID" id="38332741"/>
<dbReference type="GO" id="GO:0005840">
    <property type="term" value="C:ribosome"/>
    <property type="evidence" value="ECO:0007669"/>
    <property type="project" value="UniProtKB-KW"/>
</dbReference>
<dbReference type="FunFam" id="3.30.1490.10:FF:000001">
    <property type="entry name" value="30S ribosomal protein S8"/>
    <property type="match status" value="1"/>
</dbReference>
<comment type="function">
    <text evidence="4">One of the primary rRNA binding proteins, it binds directly to 16S rRNA central domain where it helps coordinate assembly of the platform of the 30S subunit.</text>
</comment>
<reference evidence="5" key="2">
    <citation type="submission" date="2018-07" db="EMBL/GenBank/DDBJ databases">
        <authorList>
            <person name="Quirk P.G."/>
            <person name="Krulwich T.A."/>
        </authorList>
    </citation>
    <scope>NUCLEOTIDE SEQUENCE</scope>
</reference>
<keyword evidence="5" id="KW-0150">Chloroplast</keyword>
<dbReference type="NCBIfam" id="NF001109">
    <property type="entry name" value="PRK00136.1"/>
    <property type="match status" value="1"/>
</dbReference>
<organism evidence="5">
    <name type="scientific">Leiosporoceros dussii</name>
    <dbReference type="NCBI Taxonomy" id="263836"/>
    <lineage>
        <taxon>Eukaryota</taxon>
        <taxon>Viridiplantae</taxon>
        <taxon>Streptophyta</taxon>
        <taxon>Embryophyta</taxon>
        <taxon>Anthocerotophyta</taxon>
        <taxon>Leiosporocerotopsida</taxon>
        <taxon>Leiosporocerotales</taxon>
        <taxon>Leiosporocerotaceae</taxon>
        <taxon>Leiosporoceros</taxon>
    </lineage>
</organism>
<dbReference type="Gene3D" id="3.30.1490.10">
    <property type="match status" value="1"/>
</dbReference>
<dbReference type="AlphaFoldDB" id="A0A385KE64"/>
<dbReference type="InterPro" id="IPR000630">
    <property type="entry name" value="Ribosomal_uS8"/>
</dbReference>
<accession>A0A385KE64</accession>
<keyword evidence="5" id="KW-0934">Plastid</keyword>
<dbReference type="InterPro" id="IPR035987">
    <property type="entry name" value="Ribosomal_uS8_sf"/>
</dbReference>
<keyword evidence="4" id="KW-0699">rRNA-binding</keyword>
<dbReference type="SUPFAM" id="SSF56047">
    <property type="entry name" value="Ribosomal protein S8"/>
    <property type="match status" value="1"/>
</dbReference>
<dbReference type="GO" id="GO:0006412">
    <property type="term" value="P:translation"/>
    <property type="evidence" value="ECO:0007669"/>
    <property type="project" value="UniProtKB-UniRule"/>
</dbReference>
<comment type="subunit">
    <text evidence="4">Part of the 30S ribosomal subunit.</text>
</comment>
<dbReference type="GO" id="GO:0019843">
    <property type="term" value="F:rRNA binding"/>
    <property type="evidence" value="ECO:0007669"/>
    <property type="project" value="UniProtKB-UniRule"/>
</dbReference>
<dbReference type="Pfam" id="PF00410">
    <property type="entry name" value="Ribosomal_S8"/>
    <property type="match status" value="1"/>
</dbReference>
<evidence type="ECO:0000256" key="2">
    <source>
        <dbReference type="ARBA" id="ARBA00022980"/>
    </source>
</evidence>
<name>A0A385KE64_9EMBR</name>
<geneLocation type="chloroplast" evidence="5"/>
<evidence type="ECO:0000256" key="4">
    <source>
        <dbReference type="HAMAP-Rule" id="MF_01302"/>
    </source>
</evidence>
<proteinExistence type="inferred from homology"/>
<protein>
    <recommendedName>
        <fullName evidence="4">Small ribosomal subunit protein uS8c</fullName>
    </recommendedName>
</protein>
<dbReference type="PANTHER" id="PTHR11758">
    <property type="entry name" value="40S RIBOSOMAL PROTEIN S15A"/>
    <property type="match status" value="1"/>
</dbReference>
<reference evidence="5" key="1">
    <citation type="journal article" date="2018" name="PLoS ONE">
        <title>Genome-wide organellar analyses from the hornwort Leiosporoceros dussii show low frequency of RNA editing.</title>
        <authorList>
            <person name="Villarreal A.J."/>
            <person name="Turmel M."/>
            <person name="Bourgouin-Couture M."/>
            <person name="Laroche J."/>
            <person name="Salazar Allen N."/>
            <person name="Li F.W."/>
            <person name="Cheng S."/>
            <person name="Renzaglia K."/>
            <person name="Lemieux C."/>
        </authorList>
    </citation>
    <scope>NUCLEOTIDE SEQUENCE</scope>
</reference>
<dbReference type="GO" id="GO:0003735">
    <property type="term" value="F:structural constituent of ribosome"/>
    <property type="evidence" value="ECO:0007669"/>
    <property type="project" value="InterPro"/>
</dbReference>
<dbReference type="RefSeq" id="YP_009531727.1">
    <property type="nucleotide sequence ID" value="NC_039750.1"/>
</dbReference>
<evidence type="ECO:0000256" key="1">
    <source>
        <dbReference type="ARBA" id="ARBA00006471"/>
    </source>
</evidence>
<keyword evidence="2 4" id="KW-0689">Ribosomal protein</keyword>
<dbReference type="GO" id="GO:1990904">
    <property type="term" value="C:ribonucleoprotein complex"/>
    <property type="evidence" value="ECO:0007669"/>
    <property type="project" value="UniProtKB-KW"/>
</dbReference>
<dbReference type="GO" id="GO:0009507">
    <property type="term" value="C:chloroplast"/>
    <property type="evidence" value="ECO:0007669"/>
    <property type="project" value="UniProtKB-SubCell"/>
</dbReference>
<evidence type="ECO:0000256" key="3">
    <source>
        <dbReference type="ARBA" id="ARBA00023274"/>
    </source>
</evidence>
<sequence length="132" mass="14930">MGNDIIANMITSLRNANLRGAETVQVPATNSTRNIAKILLQEGFIENFSENQENKKDFITLILKYQGKKREPYITTLRRISKPGLRIYSNYKEIPRVLGGMGIVILATSRGIITDREARQKQVGGEISCYVW</sequence>
<dbReference type="EMBL" id="MH577299">
    <property type="protein sequence ID" value="AXZ70948.1"/>
    <property type="molecule type" value="Genomic_DNA"/>
</dbReference>
<dbReference type="HAMAP" id="MF_01302_B">
    <property type="entry name" value="Ribosomal_uS8_B"/>
    <property type="match status" value="1"/>
</dbReference>
<comment type="subcellular location">
    <subcellularLocation>
        <location evidence="4">Plastid</location>
        <location evidence="4">Chloroplast</location>
    </subcellularLocation>
</comment>
<evidence type="ECO:0000313" key="5">
    <source>
        <dbReference type="EMBL" id="AXZ70948.1"/>
    </source>
</evidence>
<comment type="similarity">
    <text evidence="1 4">Belongs to the universal ribosomal protein uS8 family.</text>
</comment>
<gene>
    <name evidence="4 5" type="primary">rps8</name>
</gene>
<keyword evidence="4" id="KW-0694">RNA-binding</keyword>